<evidence type="ECO:0000313" key="2">
    <source>
        <dbReference type="Proteomes" id="UP000002498"/>
    </source>
</evidence>
<organism evidence="1 2">
    <name type="scientific">Metarhizium robertsii (strain ARSEF 23 / ATCC MYA-3075)</name>
    <name type="common">Metarhizium anisopliae (strain ARSEF 23)</name>
    <dbReference type="NCBI Taxonomy" id="655844"/>
    <lineage>
        <taxon>Eukaryota</taxon>
        <taxon>Fungi</taxon>
        <taxon>Dikarya</taxon>
        <taxon>Ascomycota</taxon>
        <taxon>Pezizomycotina</taxon>
        <taxon>Sordariomycetes</taxon>
        <taxon>Hypocreomycetidae</taxon>
        <taxon>Hypocreales</taxon>
        <taxon>Clavicipitaceae</taxon>
        <taxon>Metarhizium</taxon>
    </lineage>
</organism>
<protein>
    <submittedName>
        <fullName evidence="1">Uncharacterized protein</fullName>
    </submittedName>
</protein>
<comment type="caution">
    <text evidence="1">The sequence shown here is derived from an EMBL/GenBank/DDBJ whole genome shotgun (WGS) entry which is preliminary data.</text>
</comment>
<evidence type="ECO:0000313" key="1">
    <source>
        <dbReference type="EMBL" id="KHO11318.1"/>
    </source>
</evidence>
<proteinExistence type="predicted"/>
<accession>A0A0B2X8V2</accession>
<gene>
    <name evidence="1" type="ORF">MAA_11133</name>
</gene>
<dbReference type="Proteomes" id="UP000002498">
    <property type="component" value="Unassembled WGS sequence"/>
</dbReference>
<sequence>MSNKSPVSVEEVSDEVLKDHLAGSWVELKIENWKEEGCIALANVGLEDPTKLWNDIKHVLGGRYGEKSVHPKILKTEGEECLFVVINEKDYDDGRTPLAQQIMKKTRAIDLEFLEEPAVGKALVKCENQFNKWFSI</sequence>
<dbReference type="KEGG" id="maj:MAA_11133"/>
<dbReference type="GeneID" id="23632581"/>
<dbReference type="HOGENOM" id="CLU_1917540_0_0_1"/>
<keyword evidence="2" id="KW-1185">Reference proteome</keyword>
<dbReference type="AlphaFoldDB" id="A0A0B2X8V2"/>
<dbReference type="RefSeq" id="XP_011411401.1">
    <property type="nucleotide sequence ID" value="XM_011413099.1"/>
</dbReference>
<reference evidence="1 2" key="1">
    <citation type="journal article" date="2011" name="PLoS Genet.">
        <title>Genome sequencing and comparative transcriptomics of the model entomopathogenic fungi Metarhizium anisopliae and M. acridum.</title>
        <authorList>
            <person name="Gao Q."/>
            <person name="Jin K."/>
            <person name="Ying S.H."/>
            <person name="Zhang Y."/>
            <person name="Xiao G."/>
            <person name="Shang Y."/>
            <person name="Duan Z."/>
            <person name="Hu X."/>
            <person name="Xie X.Q."/>
            <person name="Zhou G."/>
            <person name="Peng G."/>
            <person name="Luo Z."/>
            <person name="Huang W."/>
            <person name="Wang B."/>
            <person name="Fang W."/>
            <person name="Wang S."/>
            <person name="Zhong Y."/>
            <person name="Ma L.J."/>
            <person name="St Leger R.J."/>
            <person name="Zhao G.P."/>
            <person name="Pei Y."/>
            <person name="Feng M.G."/>
            <person name="Xia Y."/>
            <person name="Wang C."/>
        </authorList>
    </citation>
    <scope>NUCLEOTIDE SEQUENCE [LARGE SCALE GENOMIC DNA]</scope>
    <source>
        <strain evidence="2">ARSEF 23 / ATCC MYA-3075</strain>
    </source>
</reference>
<dbReference type="OrthoDB" id="10403929at2759"/>
<name>A0A0B2X8V2_METRA</name>
<dbReference type="EMBL" id="ADNJ02000004">
    <property type="protein sequence ID" value="KHO11318.1"/>
    <property type="molecule type" value="Genomic_DNA"/>
</dbReference>
<reference evidence="1 2" key="2">
    <citation type="journal article" date="2014" name="Proc. Natl. Acad. Sci. U.S.A.">
        <title>Trajectory and genomic determinants of fungal-pathogen speciation and host adaptation.</title>
        <authorList>
            <person name="Hu X."/>
            <person name="Xiao G."/>
            <person name="Zheng P."/>
            <person name="Shang Y."/>
            <person name="Su Y."/>
            <person name="Zhang X."/>
            <person name="Liu X."/>
            <person name="Zhan S."/>
            <person name="St Leger R.J."/>
            <person name="Wang C."/>
        </authorList>
    </citation>
    <scope>GENOME REANNOTATION</scope>
    <source>
        <strain evidence="2">ARSEF 23 / ATCC MYA-3075</strain>
    </source>
</reference>